<dbReference type="GO" id="GO:0008750">
    <property type="term" value="F:proton-translocating NAD(P)+ transhydrogenase activity"/>
    <property type="evidence" value="ECO:0007669"/>
    <property type="project" value="UniProtKB-EC"/>
</dbReference>
<keyword evidence="4" id="KW-0520">NAD</keyword>
<keyword evidence="9" id="KW-1185">Reference proteome</keyword>
<gene>
    <name evidence="7" type="ORF">C1SCF055_LOCUS25032</name>
</gene>
<protein>
    <recommendedName>
        <fullName evidence="1">proton-translocating NAD(P)(+) transhydrogenase</fullName>
        <ecNumber evidence="1">7.1.1.1</ecNumber>
    </recommendedName>
</protein>
<evidence type="ECO:0000256" key="4">
    <source>
        <dbReference type="ARBA" id="ARBA00023027"/>
    </source>
</evidence>
<feature type="domain" description="Alanine dehydrogenase/pyridine nucleotide transhydrogenase N-terminal" evidence="6">
    <location>
        <begin position="84"/>
        <end position="225"/>
    </location>
</feature>
<dbReference type="EC" id="7.1.1.1" evidence="1"/>
<evidence type="ECO:0000313" key="9">
    <source>
        <dbReference type="Proteomes" id="UP001152797"/>
    </source>
</evidence>
<dbReference type="GO" id="GO:0050661">
    <property type="term" value="F:NADP binding"/>
    <property type="evidence" value="ECO:0007669"/>
    <property type="project" value="TreeGrafter"/>
</dbReference>
<dbReference type="GO" id="GO:0006740">
    <property type="term" value="P:NADPH regeneration"/>
    <property type="evidence" value="ECO:0007669"/>
    <property type="project" value="TreeGrafter"/>
</dbReference>
<proteinExistence type="predicted"/>
<dbReference type="EMBL" id="CAMXCT030002536">
    <property type="protein sequence ID" value="CAL4786072.1"/>
    <property type="molecule type" value="Genomic_DNA"/>
</dbReference>
<evidence type="ECO:0000256" key="5">
    <source>
        <dbReference type="ARBA" id="ARBA00048202"/>
    </source>
</evidence>
<name>A0A9P1CW40_9DINO</name>
<dbReference type="PANTHER" id="PTHR10160">
    <property type="entry name" value="NAD(P) TRANSHYDROGENASE"/>
    <property type="match status" value="1"/>
</dbReference>
<comment type="caution">
    <text evidence="7">The sequence shown here is derived from an EMBL/GenBank/DDBJ whole genome shotgun (WGS) entry which is preliminary data.</text>
</comment>
<reference evidence="8" key="2">
    <citation type="submission" date="2024-04" db="EMBL/GenBank/DDBJ databases">
        <authorList>
            <person name="Chen Y."/>
            <person name="Shah S."/>
            <person name="Dougan E. K."/>
            <person name="Thang M."/>
            <person name="Chan C."/>
        </authorList>
    </citation>
    <scope>NUCLEOTIDE SEQUENCE [LARGE SCALE GENOMIC DNA]</scope>
</reference>
<evidence type="ECO:0000256" key="3">
    <source>
        <dbReference type="ARBA" id="ARBA00022967"/>
    </source>
</evidence>
<dbReference type="SMART" id="SM01003">
    <property type="entry name" value="AlaDh_PNT_N"/>
    <property type="match status" value="1"/>
</dbReference>
<comment type="catalytic activity">
    <reaction evidence="5">
        <text>NAD(+) + NADPH + H(+)(in) = NADH + NADP(+) + H(+)(out)</text>
        <dbReference type="Rhea" id="RHEA:47992"/>
        <dbReference type="ChEBI" id="CHEBI:15378"/>
        <dbReference type="ChEBI" id="CHEBI:57540"/>
        <dbReference type="ChEBI" id="CHEBI:57783"/>
        <dbReference type="ChEBI" id="CHEBI:57945"/>
        <dbReference type="ChEBI" id="CHEBI:58349"/>
        <dbReference type="EC" id="7.1.1.1"/>
    </reaction>
</comment>
<dbReference type="Gene3D" id="3.40.50.720">
    <property type="entry name" value="NAD(P)-binding Rossmann-like Domain"/>
    <property type="match status" value="2"/>
</dbReference>
<dbReference type="InterPro" id="IPR007886">
    <property type="entry name" value="AlaDH/PNT_N"/>
</dbReference>
<dbReference type="OrthoDB" id="329866at2759"/>
<keyword evidence="2" id="KW-0521">NADP</keyword>
<dbReference type="EMBL" id="CAMXCT020002536">
    <property type="protein sequence ID" value="CAL1152135.1"/>
    <property type="molecule type" value="Genomic_DNA"/>
</dbReference>
<dbReference type="SUPFAM" id="SSF52283">
    <property type="entry name" value="Formate/glycerate dehydrogenase catalytic domain-like"/>
    <property type="match status" value="1"/>
</dbReference>
<keyword evidence="3" id="KW-1278">Translocase</keyword>
<reference evidence="7" key="1">
    <citation type="submission" date="2022-10" db="EMBL/GenBank/DDBJ databases">
        <authorList>
            <person name="Chen Y."/>
            <person name="Dougan E. K."/>
            <person name="Chan C."/>
            <person name="Rhodes N."/>
            <person name="Thang M."/>
        </authorList>
    </citation>
    <scope>NUCLEOTIDE SEQUENCE</scope>
</reference>
<evidence type="ECO:0000313" key="7">
    <source>
        <dbReference type="EMBL" id="CAI3998760.1"/>
    </source>
</evidence>
<evidence type="ECO:0000256" key="2">
    <source>
        <dbReference type="ARBA" id="ARBA00022857"/>
    </source>
</evidence>
<evidence type="ECO:0000313" key="8">
    <source>
        <dbReference type="EMBL" id="CAL1152135.1"/>
    </source>
</evidence>
<evidence type="ECO:0000259" key="6">
    <source>
        <dbReference type="SMART" id="SM01003"/>
    </source>
</evidence>
<dbReference type="AlphaFoldDB" id="A0A9P1CW40"/>
<dbReference type="PANTHER" id="PTHR10160:SF19">
    <property type="entry name" value="PROTON-TRANSLOCATING NAD(P)(+) TRANSHYDROGENASE"/>
    <property type="match status" value="1"/>
</dbReference>
<dbReference type="Pfam" id="PF05222">
    <property type="entry name" value="AlaDh_PNT_N"/>
    <property type="match status" value="1"/>
</dbReference>
<dbReference type="Proteomes" id="UP001152797">
    <property type="component" value="Unassembled WGS sequence"/>
</dbReference>
<dbReference type="GO" id="GO:0005886">
    <property type="term" value="C:plasma membrane"/>
    <property type="evidence" value="ECO:0007669"/>
    <property type="project" value="TreeGrafter"/>
</dbReference>
<organism evidence="7">
    <name type="scientific">Cladocopium goreaui</name>
    <dbReference type="NCBI Taxonomy" id="2562237"/>
    <lineage>
        <taxon>Eukaryota</taxon>
        <taxon>Sar</taxon>
        <taxon>Alveolata</taxon>
        <taxon>Dinophyceae</taxon>
        <taxon>Suessiales</taxon>
        <taxon>Symbiodiniaceae</taxon>
        <taxon>Cladocopium</taxon>
    </lineage>
</organism>
<accession>A0A9P1CW40</accession>
<dbReference type="EMBL" id="CAMXCT010002536">
    <property type="protein sequence ID" value="CAI3998760.1"/>
    <property type="molecule type" value="Genomic_DNA"/>
</dbReference>
<sequence length="265" mass="28231">MATTWSTNLGQRTQTYDQLLEIFALATWPQGQLEFRPPAAYLQFTGCVRIPFLVAGASKAEAPTGDNGTPEANDAPASPGCKLGVLSEGYSPDAKLSKGDQRVSMVPEVAASLIKDGYAVFVERGAGVFAGYSDEAYEQKGCTVTSRGDTIDKSEVLFALEPPVADFQTMNCKVLISWVGRLQDKGKEIIMKANQYRITVVDVTAVPRITIAQKLDVLSSQAKVAGHRAVLEANGDGAQPGMGMGCGLLLSALSYCRDDGCRLAI</sequence>
<evidence type="ECO:0000256" key="1">
    <source>
        <dbReference type="ARBA" id="ARBA00012943"/>
    </source>
</evidence>